<dbReference type="GO" id="GO:0006885">
    <property type="term" value="P:regulation of pH"/>
    <property type="evidence" value="ECO:0007669"/>
    <property type="project" value="TreeGrafter"/>
</dbReference>
<dbReference type="InterPro" id="IPR050794">
    <property type="entry name" value="CPA2_transporter"/>
</dbReference>
<organism evidence="14 15">
    <name type="scientific">Carnegiea gigantea</name>
    <dbReference type="NCBI Taxonomy" id="171969"/>
    <lineage>
        <taxon>Eukaryota</taxon>
        <taxon>Viridiplantae</taxon>
        <taxon>Streptophyta</taxon>
        <taxon>Embryophyta</taxon>
        <taxon>Tracheophyta</taxon>
        <taxon>Spermatophyta</taxon>
        <taxon>Magnoliopsida</taxon>
        <taxon>eudicotyledons</taxon>
        <taxon>Gunneridae</taxon>
        <taxon>Pentapetalae</taxon>
        <taxon>Caryophyllales</taxon>
        <taxon>Cactineae</taxon>
        <taxon>Cactaceae</taxon>
        <taxon>Cactoideae</taxon>
        <taxon>Echinocereeae</taxon>
        <taxon>Carnegiea</taxon>
    </lineage>
</organism>
<feature type="transmembrane region" description="Helical" evidence="10">
    <location>
        <begin position="349"/>
        <end position="370"/>
    </location>
</feature>
<keyword evidence="8 10" id="KW-0472">Membrane</keyword>
<evidence type="ECO:0000256" key="7">
    <source>
        <dbReference type="ARBA" id="ARBA00023065"/>
    </source>
</evidence>
<evidence type="ECO:0000256" key="9">
    <source>
        <dbReference type="ARBA" id="ARBA00038341"/>
    </source>
</evidence>
<feature type="transmembrane region" description="Helical" evidence="10">
    <location>
        <begin position="38"/>
        <end position="56"/>
    </location>
</feature>
<evidence type="ECO:0000259" key="11">
    <source>
        <dbReference type="Pfam" id="PF00999"/>
    </source>
</evidence>
<dbReference type="InterPro" id="IPR057291">
    <property type="entry name" value="CHX17_2nd"/>
</dbReference>
<dbReference type="GO" id="GO:1902600">
    <property type="term" value="P:proton transmembrane transport"/>
    <property type="evidence" value="ECO:0007669"/>
    <property type="project" value="InterPro"/>
</dbReference>
<dbReference type="GO" id="GO:0006813">
    <property type="term" value="P:potassium ion transport"/>
    <property type="evidence" value="ECO:0007669"/>
    <property type="project" value="UniProtKB-KW"/>
</dbReference>
<feature type="transmembrane region" description="Helical" evidence="10">
    <location>
        <begin position="415"/>
        <end position="436"/>
    </location>
</feature>
<keyword evidence="15" id="KW-1185">Reference proteome</keyword>
<proteinExistence type="inferred from homology"/>
<keyword evidence="7" id="KW-0406">Ion transport</keyword>
<comment type="subcellular location">
    <subcellularLocation>
        <location evidence="1">Membrane</location>
        <topology evidence="1">Multi-pass membrane protein</topology>
    </subcellularLocation>
</comment>
<dbReference type="PANTHER" id="PTHR32468">
    <property type="entry name" value="CATION/H + ANTIPORTER"/>
    <property type="match status" value="1"/>
</dbReference>
<gene>
    <name evidence="14" type="ORF">Cgig2_029310</name>
</gene>
<dbReference type="EMBL" id="JAKOGI010000018">
    <property type="protein sequence ID" value="KAJ8449948.1"/>
    <property type="molecule type" value="Genomic_DNA"/>
</dbReference>
<feature type="transmembrane region" description="Helical" evidence="10">
    <location>
        <begin position="136"/>
        <end position="155"/>
    </location>
</feature>
<keyword evidence="5" id="KW-0630">Potassium</keyword>
<feature type="domain" description="Cation/H+ exchanger transmembrane" evidence="11">
    <location>
        <begin position="54"/>
        <end position="433"/>
    </location>
</feature>
<dbReference type="GO" id="GO:0015297">
    <property type="term" value="F:antiporter activity"/>
    <property type="evidence" value="ECO:0007669"/>
    <property type="project" value="InterPro"/>
</dbReference>
<name>A0A9Q1KUT1_9CARY</name>
<dbReference type="Proteomes" id="UP001153076">
    <property type="component" value="Unassembled WGS sequence"/>
</dbReference>
<feature type="transmembrane region" description="Helical" evidence="10">
    <location>
        <begin position="68"/>
        <end position="86"/>
    </location>
</feature>
<evidence type="ECO:0000259" key="13">
    <source>
        <dbReference type="Pfam" id="PF23259"/>
    </source>
</evidence>
<feature type="transmembrane region" description="Helical" evidence="10">
    <location>
        <begin position="167"/>
        <end position="185"/>
    </location>
</feature>
<feature type="transmembrane region" description="Helical" evidence="10">
    <location>
        <begin position="382"/>
        <end position="403"/>
    </location>
</feature>
<dbReference type="InterPro" id="IPR006153">
    <property type="entry name" value="Cation/H_exchanger_TM"/>
</dbReference>
<feature type="domain" description="Cation/H(+) antiporter C-terminal" evidence="13">
    <location>
        <begin position="642"/>
        <end position="789"/>
    </location>
</feature>
<evidence type="ECO:0000256" key="3">
    <source>
        <dbReference type="ARBA" id="ARBA00022538"/>
    </source>
</evidence>
<evidence type="ECO:0000313" key="15">
    <source>
        <dbReference type="Proteomes" id="UP001153076"/>
    </source>
</evidence>
<dbReference type="Gene3D" id="1.20.1530.20">
    <property type="match status" value="1"/>
</dbReference>
<reference evidence="14" key="1">
    <citation type="submission" date="2022-04" db="EMBL/GenBank/DDBJ databases">
        <title>Carnegiea gigantea Genome sequencing and assembly v2.</title>
        <authorList>
            <person name="Copetti D."/>
            <person name="Sanderson M.J."/>
            <person name="Burquez A."/>
            <person name="Wojciechowski M.F."/>
        </authorList>
    </citation>
    <scope>NUCLEOTIDE SEQUENCE</scope>
    <source>
        <strain evidence="14">SGP5-SGP5p</strain>
        <tissue evidence="14">Aerial part</tissue>
    </source>
</reference>
<feature type="transmembrane region" description="Helical" evidence="10">
    <location>
        <begin position="98"/>
        <end position="116"/>
    </location>
</feature>
<feature type="domain" description="Cation/H(+) antiporter central" evidence="12">
    <location>
        <begin position="491"/>
        <end position="614"/>
    </location>
</feature>
<dbReference type="InterPro" id="IPR038770">
    <property type="entry name" value="Na+/solute_symporter_sf"/>
</dbReference>
<evidence type="ECO:0000256" key="6">
    <source>
        <dbReference type="ARBA" id="ARBA00022989"/>
    </source>
</evidence>
<feature type="transmembrane region" description="Helical" evidence="10">
    <location>
        <begin position="197"/>
        <end position="223"/>
    </location>
</feature>
<evidence type="ECO:0000256" key="10">
    <source>
        <dbReference type="SAM" id="Phobius"/>
    </source>
</evidence>
<feature type="transmembrane region" description="Helical" evidence="10">
    <location>
        <begin position="229"/>
        <end position="250"/>
    </location>
</feature>
<protein>
    <recommendedName>
        <fullName evidence="16">Cation/H+ exchanger domain-containing protein</fullName>
    </recommendedName>
</protein>
<dbReference type="GO" id="GO:0016020">
    <property type="term" value="C:membrane"/>
    <property type="evidence" value="ECO:0007669"/>
    <property type="project" value="UniProtKB-SubCell"/>
</dbReference>
<evidence type="ECO:0000256" key="5">
    <source>
        <dbReference type="ARBA" id="ARBA00022958"/>
    </source>
</evidence>
<comment type="caution">
    <text evidence="14">The sequence shown here is derived from an EMBL/GenBank/DDBJ whole genome shotgun (WGS) entry which is preliminary data.</text>
</comment>
<evidence type="ECO:0000256" key="1">
    <source>
        <dbReference type="ARBA" id="ARBA00004141"/>
    </source>
</evidence>
<dbReference type="PANTHER" id="PTHR32468:SF17">
    <property type="entry name" value="CATION_H(+) ANTIPORTER 4"/>
    <property type="match status" value="1"/>
</dbReference>
<evidence type="ECO:0000313" key="14">
    <source>
        <dbReference type="EMBL" id="KAJ8449948.1"/>
    </source>
</evidence>
<keyword evidence="3" id="KW-0633">Potassium transport</keyword>
<evidence type="ECO:0000259" key="12">
    <source>
        <dbReference type="Pfam" id="PF23256"/>
    </source>
</evidence>
<sequence length="793" mass="88397">MDNNGKGNNTSLHDDPLMSEHSCFYFPGWVSNVPQMPFMYLQVQMLVIFVINQLFHRLFFQRIGMPPLVSELFTGLVLSYTGIGKYKAFRDVLFPDKNFNMIKCIILFSYTLFLFINATQVDFTIITRTGKKTMMIALLSLGSSVAANVVCVQFFKSGQGTLGDLRAALAILPIAAFANIIRLVSDIGLLNSELGRLALSCGLFVEVGSILLTMVVNTIIPAFDSWSMARIAMIDVSGATAILLAVIFILRPLMKFLVRMTPKDRPIKDTYVLFAFLSMLGIALCTTVFGQFVFLGPVIVGFAIPNGPPLGSALMDMLDSLFNRLLFPFIVSASAVRIDVFSINFNGTLAYHLLILMAVTTVTKVIVSFICGVGNNMAYCDALALAFIMSTKGFLELGTMMWISDFGGMTEECFALLALYVIFMATLVPFVVKLLYDPMRKYGGYQLRDIMHLKPNAHLKLVACVLRSGNISSITNLLEFFNPPRNVPIAAYVLHLVKLVGRCQPLFISHAMQKRQNSYHSYSDEVIWHFDRLQQCSNGGLSTQVFTAMARVDAMHEYLCTLALDKLVSLIVLPFHRKFGLEGFITFEDHEQRLLNTSVLARSPCSVAILVDRSHVNLRNVGESSNRATPCMTVTYVEEPLVSVGVIFIGGNDDREALAFARRMNRGMRVKLTVIRLAASSDSEEFMNSLDAKAIDRYLREAHFEDSSLNQQIMYIQITVKDAVETVSTLRSIVHDYDLLIVGRRFNSHSTQTAGLEESCEVEELGVIGDLLASQDLKCRTSVLVVQQQQHWI</sequence>
<dbReference type="Pfam" id="PF23256">
    <property type="entry name" value="CHX17_2nd"/>
    <property type="match status" value="1"/>
</dbReference>
<dbReference type="Pfam" id="PF23259">
    <property type="entry name" value="CHX17_C"/>
    <property type="match status" value="1"/>
</dbReference>
<keyword evidence="2" id="KW-0813">Transport</keyword>
<evidence type="ECO:0000256" key="4">
    <source>
        <dbReference type="ARBA" id="ARBA00022692"/>
    </source>
</evidence>
<evidence type="ECO:0000256" key="8">
    <source>
        <dbReference type="ARBA" id="ARBA00023136"/>
    </source>
</evidence>
<accession>A0A9Q1KUT1</accession>
<keyword evidence="6 10" id="KW-1133">Transmembrane helix</keyword>
<evidence type="ECO:0000256" key="2">
    <source>
        <dbReference type="ARBA" id="ARBA00022448"/>
    </source>
</evidence>
<dbReference type="OrthoDB" id="1938353at2759"/>
<dbReference type="InterPro" id="IPR057290">
    <property type="entry name" value="CHX17_C"/>
</dbReference>
<feature type="transmembrane region" description="Helical" evidence="10">
    <location>
        <begin position="271"/>
        <end position="292"/>
    </location>
</feature>
<evidence type="ECO:0008006" key="16">
    <source>
        <dbReference type="Google" id="ProtNLM"/>
    </source>
</evidence>
<comment type="similarity">
    <text evidence="9">Belongs to the monovalent cation:proton antiporter 2 (CPA2) transporter (TC 2.A.37) family. CHX (TC 2.A.37.4) subfamily.</text>
</comment>
<dbReference type="AlphaFoldDB" id="A0A9Q1KUT1"/>
<keyword evidence="4 10" id="KW-0812">Transmembrane</keyword>
<dbReference type="GO" id="GO:0012505">
    <property type="term" value="C:endomembrane system"/>
    <property type="evidence" value="ECO:0007669"/>
    <property type="project" value="TreeGrafter"/>
</dbReference>
<dbReference type="Pfam" id="PF00999">
    <property type="entry name" value="Na_H_Exchanger"/>
    <property type="match status" value="1"/>
</dbReference>